<gene>
    <name evidence="2" type="ORF">CPELLU_LOCUS5770</name>
</gene>
<keyword evidence="1" id="KW-1133">Transmembrane helix</keyword>
<keyword evidence="1" id="KW-0812">Transmembrane</keyword>
<dbReference type="EMBL" id="CAJVQA010003391">
    <property type="protein sequence ID" value="CAG8573623.1"/>
    <property type="molecule type" value="Genomic_DNA"/>
</dbReference>
<keyword evidence="1" id="KW-0472">Membrane</keyword>
<keyword evidence="3" id="KW-1185">Reference proteome</keyword>
<reference evidence="2" key="1">
    <citation type="submission" date="2021-06" db="EMBL/GenBank/DDBJ databases">
        <authorList>
            <person name="Kallberg Y."/>
            <person name="Tangrot J."/>
            <person name="Rosling A."/>
        </authorList>
    </citation>
    <scope>NUCLEOTIDE SEQUENCE</scope>
    <source>
        <strain evidence="2">FL966</strain>
    </source>
</reference>
<evidence type="ECO:0000313" key="2">
    <source>
        <dbReference type="EMBL" id="CAG8573623.1"/>
    </source>
</evidence>
<organism evidence="2 3">
    <name type="scientific">Cetraspora pellucida</name>
    <dbReference type="NCBI Taxonomy" id="1433469"/>
    <lineage>
        <taxon>Eukaryota</taxon>
        <taxon>Fungi</taxon>
        <taxon>Fungi incertae sedis</taxon>
        <taxon>Mucoromycota</taxon>
        <taxon>Glomeromycotina</taxon>
        <taxon>Glomeromycetes</taxon>
        <taxon>Diversisporales</taxon>
        <taxon>Gigasporaceae</taxon>
        <taxon>Cetraspora</taxon>
    </lineage>
</organism>
<dbReference type="Proteomes" id="UP000789759">
    <property type="component" value="Unassembled WGS sequence"/>
</dbReference>
<sequence length="122" mass="13386">MDKVDASVNPDLVIPEKRFMIRNVTSTLVSSTKARNVFWVNAMFDAPTDLPNSYIMQVLVLNSSISLDLPKDIIGCIAGPVGFSNENSTSGKNVISNSFFYSCIALTQLVIVVLNIIYLLII</sequence>
<feature type="transmembrane region" description="Helical" evidence="1">
    <location>
        <begin position="99"/>
        <end position="121"/>
    </location>
</feature>
<dbReference type="AlphaFoldDB" id="A0A9N9G1T5"/>
<comment type="caution">
    <text evidence="2">The sequence shown here is derived from an EMBL/GenBank/DDBJ whole genome shotgun (WGS) entry which is preliminary data.</text>
</comment>
<accession>A0A9N9G1T5</accession>
<protein>
    <submittedName>
        <fullName evidence="2">20000_t:CDS:1</fullName>
    </submittedName>
</protein>
<evidence type="ECO:0000313" key="3">
    <source>
        <dbReference type="Proteomes" id="UP000789759"/>
    </source>
</evidence>
<evidence type="ECO:0000256" key="1">
    <source>
        <dbReference type="SAM" id="Phobius"/>
    </source>
</evidence>
<proteinExistence type="predicted"/>
<name>A0A9N9G1T5_9GLOM</name>